<dbReference type="InterPro" id="IPR001763">
    <property type="entry name" value="Rhodanese-like_dom"/>
</dbReference>
<evidence type="ECO:0000313" key="2">
    <source>
        <dbReference type="EMBL" id="TLU66647.1"/>
    </source>
</evidence>
<dbReference type="PROSITE" id="PS51257">
    <property type="entry name" value="PROKAR_LIPOPROTEIN"/>
    <property type="match status" value="1"/>
</dbReference>
<dbReference type="PANTHER" id="PTHR44086:SF10">
    <property type="entry name" value="THIOSULFATE SULFURTRANSFERASE_RHODANESE-LIKE DOMAIN-CONTAINING PROTEIN 3"/>
    <property type="match status" value="1"/>
</dbReference>
<dbReference type="CDD" id="cd00158">
    <property type="entry name" value="RHOD"/>
    <property type="match status" value="1"/>
</dbReference>
<evidence type="ECO:0000259" key="1">
    <source>
        <dbReference type="PROSITE" id="PS50206"/>
    </source>
</evidence>
<dbReference type="Gene3D" id="3.40.250.10">
    <property type="entry name" value="Rhodanese-like domain"/>
    <property type="match status" value="1"/>
</dbReference>
<keyword evidence="3" id="KW-1185">Reference proteome</keyword>
<feature type="domain" description="Rhodanese" evidence="1">
    <location>
        <begin position="42"/>
        <end position="132"/>
    </location>
</feature>
<dbReference type="AlphaFoldDB" id="A0A5R9IRG7"/>
<accession>A0A5R9IRG7</accession>
<dbReference type="PROSITE" id="PS50206">
    <property type="entry name" value="RHODANESE_3"/>
    <property type="match status" value="1"/>
</dbReference>
<comment type="caution">
    <text evidence="2">The sequence shown here is derived from an EMBL/GenBank/DDBJ whole genome shotgun (WGS) entry which is preliminary data.</text>
</comment>
<protein>
    <submittedName>
        <fullName evidence="2">Rhodanese-like domain-containing protein</fullName>
    </submittedName>
</protein>
<dbReference type="OrthoDB" id="9814704at2"/>
<evidence type="ECO:0000313" key="3">
    <source>
        <dbReference type="Proteomes" id="UP000307790"/>
    </source>
</evidence>
<dbReference type="Pfam" id="PF00581">
    <property type="entry name" value="Rhodanese"/>
    <property type="match status" value="1"/>
</dbReference>
<dbReference type="SMART" id="SM00450">
    <property type="entry name" value="RHOD"/>
    <property type="match status" value="1"/>
</dbReference>
<organism evidence="2 3">
    <name type="scientific">Thalassotalea litorea</name>
    <dbReference type="NCBI Taxonomy" id="2020715"/>
    <lineage>
        <taxon>Bacteria</taxon>
        <taxon>Pseudomonadati</taxon>
        <taxon>Pseudomonadota</taxon>
        <taxon>Gammaproteobacteria</taxon>
        <taxon>Alteromonadales</taxon>
        <taxon>Colwelliaceae</taxon>
        <taxon>Thalassotalea</taxon>
    </lineage>
</organism>
<dbReference type="InterPro" id="IPR036873">
    <property type="entry name" value="Rhodanese-like_dom_sf"/>
</dbReference>
<name>A0A5R9IRG7_9GAMM</name>
<dbReference type="SUPFAM" id="SSF52821">
    <property type="entry name" value="Rhodanese/Cell cycle control phosphatase"/>
    <property type="match status" value="1"/>
</dbReference>
<dbReference type="PANTHER" id="PTHR44086">
    <property type="entry name" value="THIOSULFATE SULFURTRANSFERASE RDL2, MITOCHONDRIAL-RELATED"/>
    <property type="match status" value="1"/>
</dbReference>
<dbReference type="Proteomes" id="UP000307790">
    <property type="component" value="Unassembled WGS sequence"/>
</dbReference>
<proteinExistence type="predicted"/>
<dbReference type="GO" id="GO:0004792">
    <property type="term" value="F:thiosulfate-cyanide sulfurtransferase activity"/>
    <property type="evidence" value="ECO:0007669"/>
    <property type="project" value="TreeGrafter"/>
</dbReference>
<dbReference type="RefSeq" id="WP_138318714.1">
    <property type="nucleotide sequence ID" value="NZ_VCBC01000004.1"/>
</dbReference>
<sequence length="139" mass="15910">MLRPLTLFFVLLLCACAEKFPVSQSELPEQATQSQVLALMESKEDFLLLDVRSPEEYNESHITGAVNIPHDTLDQNQPLLKSYRGKNIVVYCRSGRRAQMAIDTLKENNFQRVSHLEGDFQQWQANELPLTKESIKTTD</sequence>
<gene>
    <name evidence="2" type="ORF">FE810_03795</name>
</gene>
<reference evidence="2 3" key="1">
    <citation type="submission" date="2019-05" db="EMBL/GenBank/DDBJ databases">
        <title>Genome sequences of Thalassotalea litorea 1K03283.</title>
        <authorList>
            <person name="Zhang D."/>
        </authorList>
    </citation>
    <scope>NUCLEOTIDE SEQUENCE [LARGE SCALE GENOMIC DNA]</scope>
    <source>
        <strain evidence="2 3">MCCC 1K03283</strain>
    </source>
</reference>
<dbReference type="EMBL" id="VCBC01000004">
    <property type="protein sequence ID" value="TLU66647.1"/>
    <property type="molecule type" value="Genomic_DNA"/>
</dbReference>